<evidence type="ECO:0000259" key="2">
    <source>
        <dbReference type="Pfam" id="PF22768"/>
    </source>
</evidence>
<dbReference type="Proteomes" id="UP001197974">
    <property type="component" value="Chromosome"/>
</dbReference>
<dbReference type="Pfam" id="PF22768">
    <property type="entry name" value="SPP1_Dit"/>
    <property type="match status" value="1"/>
</dbReference>
<keyword evidence="4" id="KW-1185">Reference proteome</keyword>
<dbReference type="Gene3D" id="2.40.30.200">
    <property type="match status" value="1"/>
</dbReference>
<sequence>MLTFNGKDLSELIRVTEINGRGPLSQTTIRQSIPGKDGSFFQRRQLTERVLSVSFLMIADSLNDLRKKVDQLNGVLNTDFEVPIVFSDEPNMTYYGILEGNSDLEEIASVGKGTLTFVCTDPFKYGIEKRVSFTQSVNQTGLGSYQTPLRLVATITEPVKEYKVFHQEQDKYVKIKWDFQKEDILEVHFHNGKILINDQLAMTSFDWASSEFFDLLPGKQTITVTDGTTTELIWRPRWI</sequence>
<protein>
    <submittedName>
        <fullName evidence="3">Phage tail family protein</fullName>
    </submittedName>
</protein>
<dbReference type="NCBIfam" id="TIGR01633">
    <property type="entry name" value="phi3626_gp14_N"/>
    <property type="match status" value="1"/>
</dbReference>
<dbReference type="Gene3D" id="2.60.120.860">
    <property type="match status" value="1"/>
</dbReference>
<reference evidence="3 4" key="1">
    <citation type="submission" date="2023-06" db="EMBL/GenBank/DDBJ databases">
        <title>Five Gram-positive bacteria isolated from mangrove sediments in Shenzhen, Guangdong, China.</title>
        <authorList>
            <person name="Yu S."/>
            <person name="Zheng W."/>
            <person name="Huang Y."/>
        </authorList>
    </citation>
    <scope>NUCLEOTIDE SEQUENCE [LARGE SCALE GENOMIC DNA]</scope>
    <source>
        <strain evidence="3 4">SaN35-3</strain>
    </source>
</reference>
<evidence type="ECO:0000259" key="1">
    <source>
        <dbReference type="Pfam" id="PF05709"/>
    </source>
</evidence>
<feature type="domain" description="Siphovirus-type tail component RIFT-related" evidence="1">
    <location>
        <begin position="22"/>
        <end position="119"/>
    </location>
</feature>
<gene>
    <name evidence="3" type="ORF">LC087_12420</name>
</gene>
<accession>A0ABY9JS80</accession>
<feature type="domain" description="Siphovirus-type tail component C-terminal" evidence="2">
    <location>
        <begin position="143"/>
        <end position="238"/>
    </location>
</feature>
<name>A0ABY9JS80_9BACI</name>
<dbReference type="InterPro" id="IPR054738">
    <property type="entry name" value="Siphovirus-type_tail_C"/>
</dbReference>
<evidence type="ECO:0000313" key="3">
    <source>
        <dbReference type="EMBL" id="WLR41669.1"/>
    </source>
</evidence>
<dbReference type="Pfam" id="PF05709">
    <property type="entry name" value="Sipho_tail"/>
    <property type="match status" value="1"/>
</dbReference>
<evidence type="ECO:0000313" key="4">
    <source>
        <dbReference type="Proteomes" id="UP001197974"/>
    </source>
</evidence>
<dbReference type="EMBL" id="CP129013">
    <property type="protein sequence ID" value="WLR41669.1"/>
    <property type="molecule type" value="Genomic_DNA"/>
</dbReference>
<organism evidence="3 4">
    <name type="scientific">Bacillus carboniphilus</name>
    <dbReference type="NCBI Taxonomy" id="86663"/>
    <lineage>
        <taxon>Bacteria</taxon>
        <taxon>Bacillati</taxon>
        <taxon>Bacillota</taxon>
        <taxon>Bacilli</taxon>
        <taxon>Bacillales</taxon>
        <taxon>Bacillaceae</taxon>
        <taxon>Bacillus</taxon>
    </lineage>
</organism>
<dbReference type="InterPro" id="IPR008841">
    <property type="entry name" value="Siphovirus-type_tail_N"/>
</dbReference>
<dbReference type="RefSeq" id="WP_226541516.1">
    <property type="nucleotide sequence ID" value="NZ_CP129013.1"/>
</dbReference>
<dbReference type="InterPro" id="IPR006520">
    <property type="entry name" value="Dit_BPSPP_N"/>
</dbReference>
<proteinExistence type="predicted"/>